<dbReference type="AlphaFoldDB" id="A0A0D2K9E4"/>
<dbReference type="RefSeq" id="XP_013905877.1">
    <property type="nucleotide sequence ID" value="XM_014050423.1"/>
</dbReference>
<dbReference type="OrthoDB" id="531801at2759"/>
<reference evidence="2 3" key="1">
    <citation type="journal article" date="2013" name="BMC Genomics">
        <title>Reconstruction of the lipid metabolism for the microalga Monoraphidium neglectum from its genome sequence reveals characteristics suitable for biofuel production.</title>
        <authorList>
            <person name="Bogen C."/>
            <person name="Al-Dilaimi A."/>
            <person name="Albersmeier A."/>
            <person name="Wichmann J."/>
            <person name="Grundmann M."/>
            <person name="Rupp O."/>
            <person name="Lauersen K.J."/>
            <person name="Blifernez-Klassen O."/>
            <person name="Kalinowski J."/>
            <person name="Goesmann A."/>
            <person name="Mussgnug J.H."/>
            <person name="Kruse O."/>
        </authorList>
    </citation>
    <scope>NUCLEOTIDE SEQUENCE [LARGE SCALE GENOMIC DNA]</scope>
    <source>
        <strain evidence="2 3">SAG 48.87</strain>
    </source>
</reference>
<proteinExistence type="predicted"/>
<protein>
    <submittedName>
        <fullName evidence="2">Uncharacterized protein</fullName>
    </submittedName>
</protein>
<organism evidence="2 3">
    <name type="scientific">Monoraphidium neglectum</name>
    <dbReference type="NCBI Taxonomy" id="145388"/>
    <lineage>
        <taxon>Eukaryota</taxon>
        <taxon>Viridiplantae</taxon>
        <taxon>Chlorophyta</taxon>
        <taxon>core chlorophytes</taxon>
        <taxon>Chlorophyceae</taxon>
        <taxon>CS clade</taxon>
        <taxon>Sphaeropleales</taxon>
        <taxon>Selenastraceae</taxon>
        <taxon>Monoraphidium</taxon>
    </lineage>
</organism>
<evidence type="ECO:0000313" key="2">
    <source>
        <dbReference type="EMBL" id="KIZ06858.1"/>
    </source>
</evidence>
<gene>
    <name evidence="2" type="ORF">MNEG_1090</name>
</gene>
<evidence type="ECO:0000256" key="1">
    <source>
        <dbReference type="SAM" id="MobiDB-lite"/>
    </source>
</evidence>
<keyword evidence="3" id="KW-1185">Reference proteome</keyword>
<name>A0A0D2K9E4_9CHLO</name>
<evidence type="ECO:0000313" key="3">
    <source>
        <dbReference type="Proteomes" id="UP000054498"/>
    </source>
</evidence>
<accession>A0A0D2K9E4</accession>
<dbReference type="GeneID" id="25728108"/>
<dbReference type="KEGG" id="mng:MNEG_1090"/>
<dbReference type="EMBL" id="KK100322">
    <property type="protein sequence ID" value="KIZ06858.1"/>
    <property type="molecule type" value="Genomic_DNA"/>
</dbReference>
<dbReference type="Proteomes" id="UP000054498">
    <property type="component" value="Unassembled WGS sequence"/>
</dbReference>
<feature type="region of interest" description="Disordered" evidence="1">
    <location>
        <begin position="1"/>
        <end position="48"/>
    </location>
</feature>
<sequence length="233" mass="24596">MDRVAMLAMDTAQKAAHHKRRAHSSSGAQKRGSGTKVPRTDSGSDGSMMDVCCTQTSDSAQSTLSAAAAAAAAAAGGAAAAAVTATGPSAACRNDCCTHPDAAEQLVASEECEFSGSEVEGPVVDKYIKGTRLIVNGWFQACRGCNEPTAHTSDISARDVPLCPRCQQKYNGMVSGEYPHNVGAVDTAVEPLSYWLPRMLGSMPRMEPDARRNFCDQLVLRQDDAWLALIKNS</sequence>